<evidence type="ECO:0000313" key="9">
    <source>
        <dbReference type="Proteomes" id="UP000728032"/>
    </source>
</evidence>
<evidence type="ECO:0000313" key="8">
    <source>
        <dbReference type="EMBL" id="CAD7636813.1"/>
    </source>
</evidence>
<dbReference type="Proteomes" id="UP000728032">
    <property type="component" value="Unassembled WGS sequence"/>
</dbReference>
<dbReference type="InterPro" id="IPR048485">
    <property type="entry name" value="COG5_helical"/>
</dbReference>
<name>A0A7R9L896_9ACAR</name>
<dbReference type="InterPro" id="IPR019465">
    <property type="entry name" value="Cog5"/>
</dbReference>
<dbReference type="AlphaFoldDB" id="A0A7R9L896"/>
<dbReference type="GO" id="GO:0000139">
    <property type="term" value="C:Golgi membrane"/>
    <property type="evidence" value="ECO:0007669"/>
    <property type="project" value="UniProtKB-SubCell"/>
</dbReference>
<evidence type="ECO:0000256" key="2">
    <source>
        <dbReference type="ARBA" id="ARBA00020974"/>
    </source>
</evidence>
<accession>A0A7R9L896</accession>
<dbReference type="InterPro" id="IPR049176">
    <property type="entry name" value="COG5_N"/>
</dbReference>
<keyword evidence="3" id="KW-0333">Golgi apparatus</keyword>
<comment type="subcellular location">
    <subcellularLocation>
        <location evidence="1">Golgi apparatus membrane</location>
        <topology evidence="1">Peripheral membrane protein</topology>
    </subcellularLocation>
</comment>
<dbReference type="GO" id="GO:0006891">
    <property type="term" value="P:intra-Golgi vesicle-mediated transport"/>
    <property type="evidence" value="ECO:0007669"/>
    <property type="project" value="InterPro"/>
</dbReference>
<dbReference type="PANTHER" id="PTHR13228">
    <property type="entry name" value="CONSERVED OLIGOMERIC GOLGI COMPLEX COMPONENT 5"/>
    <property type="match status" value="1"/>
</dbReference>
<keyword evidence="5" id="KW-0175">Coiled coil</keyword>
<dbReference type="EMBL" id="OC914850">
    <property type="protein sequence ID" value="CAD7636813.1"/>
    <property type="molecule type" value="Genomic_DNA"/>
</dbReference>
<keyword evidence="4" id="KW-0472">Membrane</keyword>
<dbReference type="Pfam" id="PF20649">
    <property type="entry name" value="COG5_C"/>
    <property type="match status" value="1"/>
</dbReference>
<proteinExistence type="predicted"/>
<dbReference type="EMBL" id="CAJPVJ010000025">
    <property type="protein sequence ID" value="CAG2158789.1"/>
    <property type="molecule type" value="Genomic_DNA"/>
</dbReference>
<feature type="domain" description="Conserved oligomeric Golgi complex subunit 5 helical" evidence="7">
    <location>
        <begin position="183"/>
        <end position="384"/>
    </location>
</feature>
<dbReference type="GO" id="GO:0017119">
    <property type="term" value="C:Golgi transport complex"/>
    <property type="evidence" value="ECO:0007669"/>
    <property type="project" value="InterPro"/>
</dbReference>
<evidence type="ECO:0000256" key="1">
    <source>
        <dbReference type="ARBA" id="ARBA00004395"/>
    </source>
</evidence>
<reference evidence="8" key="1">
    <citation type="submission" date="2020-11" db="EMBL/GenBank/DDBJ databases">
        <authorList>
            <person name="Tran Van P."/>
        </authorList>
    </citation>
    <scope>NUCLEOTIDE SEQUENCE</scope>
</reference>
<gene>
    <name evidence="8" type="ORF">ONB1V03_LOCUS437</name>
</gene>
<evidence type="ECO:0000256" key="4">
    <source>
        <dbReference type="ARBA" id="ARBA00023136"/>
    </source>
</evidence>
<keyword evidence="9" id="KW-1185">Reference proteome</keyword>
<evidence type="ECO:0000256" key="5">
    <source>
        <dbReference type="SAM" id="Coils"/>
    </source>
</evidence>
<feature type="coiled-coil region" evidence="5">
    <location>
        <begin position="79"/>
        <end position="106"/>
    </location>
</feature>
<evidence type="ECO:0000259" key="6">
    <source>
        <dbReference type="Pfam" id="PF10392"/>
    </source>
</evidence>
<dbReference type="PANTHER" id="PTHR13228:SF3">
    <property type="entry name" value="CONSERVED OLIGOMERIC GOLGI COMPLEX SUBUNIT 5"/>
    <property type="match status" value="1"/>
</dbReference>
<dbReference type="Pfam" id="PF10392">
    <property type="entry name" value="COG5_N"/>
    <property type="match status" value="1"/>
</dbReference>
<feature type="domain" description="Conserved oligomeric Golgi complex subunit 5 N-terminal" evidence="6">
    <location>
        <begin position="25"/>
        <end position="144"/>
    </location>
</feature>
<sequence length="801" mass="91131">MSANALDTSDPLVQQLISDETYKQFMSQSFDSKIITSLHGMTINEQIIKITNGIDILNKSLQSLVCDKYEDLLSQLNKMDALEEVLRVIQTRIEELLTEAHKIRAKLVDPYDRICQQIVVLNRLQTTCDLLRRTIRIIHLIKRLHESPFDDSEGPLLARQVTKAGQYISQIDAIVNEDTNGSLNKINVIRDDLKSINAVRNALIRRADQLFAIGLAEQDSNQLGSALQVYYSLRILDQKIRQIIDEKQEYIRKAVNEATDLSSLTQTRSSGPGRVVIPMTISQNTSLRSTLRQNIDTLIDNIYNTFSQISLIYRLVKKRRDTLTNACLIEQLDQSDNDGLNHFWSYITKTLSEQLCKTANDSQAIRQALETEYPNYLNSLSELWKRISRDHKEINAEKVLRLSMQAFESAYLSRSLSLLFDSVNKVFADAKEPSLSTSVESIYSANVPSEKDIDLIVRHITSELHASAGDPTLCLSVAKNVTKTINLFVLKCEQLNSNDGHSTQVIGPFTASQRLNAAIVDRLNIFRHRIDKLLVTSNCPIECLKLVEHSLSPIENLMFSTMNPFFESITDAIEAILLTMHSENYSDDGELNNTEVRPSEYMKELQTFIARISSDYLQQYPNCDVTQNCTDRVANRTIQLFLRQITLIRPLSKRGRMIIAADFAQLEMGLTPLCQPIGRLGREYRLLRSFKSILFQSAESIAKSGAVGDLIPYSLIIEFLISTYAPNDIKSCHQFMNWSLSRYNKWLDQHLDESERLALIKNCLESYVKNIRQSEGRSFASVYPILVDLLQKGLHKSEPEV</sequence>
<protein>
    <recommendedName>
        <fullName evidence="2">Conserved oligomeric Golgi complex subunit 5</fullName>
    </recommendedName>
</protein>
<evidence type="ECO:0000259" key="7">
    <source>
        <dbReference type="Pfam" id="PF20649"/>
    </source>
</evidence>
<evidence type="ECO:0000256" key="3">
    <source>
        <dbReference type="ARBA" id="ARBA00023034"/>
    </source>
</evidence>
<organism evidence="8">
    <name type="scientific">Oppiella nova</name>
    <dbReference type="NCBI Taxonomy" id="334625"/>
    <lineage>
        <taxon>Eukaryota</taxon>
        <taxon>Metazoa</taxon>
        <taxon>Ecdysozoa</taxon>
        <taxon>Arthropoda</taxon>
        <taxon>Chelicerata</taxon>
        <taxon>Arachnida</taxon>
        <taxon>Acari</taxon>
        <taxon>Acariformes</taxon>
        <taxon>Sarcoptiformes</taxon>
        <taxon>Oribatida</taxon>
        <taxon>Brachypylina</taxon>
        <taxon>Oppioidea</taxon>
        <taxon>Oppiidae</taxon>
        <taxon>Oppiella</taxon>
    </lineage>
</organism>
<dbReference type="OrthoDB" id="18786at2759"/>